<dbReference type="Pfam" id="PF01627">
    <property type="entry name" value="Hpt"/>
    <property type="match status" value="1"/>
</dbReference>
<dbReference type="PROSITE" id="PS50894">
    <property type="entry name" value="HPT"/>
    <property type="match status" value="1"/>
</dbReference>
<dbReference type="Gene3D" id="1.10.287.130">
    <property type="match status" value="1"/>
</dbReference>
<dbReference type="PROSITE" id="PS50112">
    <property type="entry name" value="PAS"/>
    <property type="match status" value="1"/>
</dbReference>
<dbReference type="EMBL" id="SMGD01000016">
    <property type="protein sequence ID" value="TCK46951.1"/>
    <property type="molecule type" value="Genomic_DNA"/>
</dbReference>
<organism evidence="24 25">
    <name type="scientific">Celerinatantimonas diazotrophica</name>
    <dbReference type="NCBI Taxonomy" id="412034"/>
    <lineage>
        <taxon>Bacteria</taxon>
        <taxon>Pseudomonadati</taxon>
        <taxon>Pseudomonadota</taxon>
        <taxon>Gammaproteobacteria</taxon>
        <taxon>Celerinatantimonadaceae</taxon>
        <taxon>Celerinatantimonas</taxon>
    </lineage>
</organism>
<dbReference type="Pfam" id="PF00512">
    <property type="entry name" value="HisKA"/>
    <property type="match status" value="1"/>
</dbReference>
<evidence type="ECO:0000313" key="25">
    <source>
        <dbReference type="Proteomes" id="UP000295565"/>
    </source>
</evidence>
<dbReference type="InterPro" id="IPR040642">
    <property type="entry name" value="HKR_ArcB_TM"/>
</dbReference>
<feature type="modified residue" description="Phosphohistidine" evidence="14 15">
    <location>
        <position position="731"/>
    </location>
</feature>
<comment type="catalytic activity">
    <reaction evidence="1 13">
        <text>ATP + protein L-histidine = ADP + protein N-phospho-L-histidine.</text>
        <dbReference type="EC" id="2.7.13.3"/>
    </reaction>
</comment>
<dbReference type="InterPro" id="IPR035965">
    <property type="entry name" value="PAS-like_dom_sf"/>
</dbReference>
<dbReference type="Gene3D" id="3.40.50.2300">
    <property type="match status" value="1"/>
</dbReference>
<feature type="transmembrane region" description="Helical" evidence="18">
    <location>
        <begin position="65"/>
        <end position="84"/>
    </location>
</feature>
<dbReference type="Pfam" id="PF18415">
    <property type="entry name" value="HKR_ArcB_TM"/>
    <property type="match status" value="1"/>
</dbReference>
<evidence type="ECO:0000256" key="16">
    <source>
        <dbReference type="PROSITE-ProRule" id="PRU00169"/>
    </source>
</evidence>
<dbReference type="CDD" id="cd17546">
    <property type="entry name" value="REC_hyHK_CKI1_RcsC-like"/>
    <property type="match status" value="1"/>
</dbReference>
<keyword evidence="7 18" id="KW-0812">Transmembrane</keyword>
<dbReference type="Gene3D" id="3.30.450.20">
    <property type="entry name" value="PAS domain"/>
    <property type="match status" value="1"/>
</dbReference>
<dbReference type="Proteomes" id="UP000295565">
    <property type="component" value="Unassembled WGS sequence"/>
</dbReference>
<dbReference type="SUPFAM" id="SSF55785">
    <property type="entry name" value="PYP-like sensor domain (PAS domain)"/>
    <property type="match status" value="1"/>
</dbReference>
<dbReference type="InterPro" id="IPR027460">
    <property type="entry name" value="ArcB_TM_sf"/>
</dbReference>
<dbReference type="CDD" id="cd00088">
    <property type="entry name" value="HPT"/>
    <property type="match status" value="1"/>
</dbReference>
<comment type="subcellular location">
    <subcellularLocation>
        <location evidence="2 13">Cell inner membrane</location>
        <topology evidence="2 13">Multi-pass membrane protein</topology>
    </subcellularLocation>
</comment>
<keyword evidence="13" id="KW-0804">Transcription</keyword>
<gene>
    <name evidence="24" type="ORF">EV690_3103</name>
</gene>
<evidence type="ECO:0000256" key="17">
    <source>
        <dbReference type="SAM" id="Coils"/>
    </source>
</evidence>
<dbReference type="InterPro" id="IPR036890">
    <property type="entry name" value="HATPase_C_sf"/>
</dbReference>
<dbReference type="PROSITE" id="PS50110">
    <property type="entry name" value="RESPONSE_REGULATORY"/>
    <property type="match status" value="1"/>
</dbReference>
<dbReference type="FunFam" id="3.30.565.10:FF:000010">
    <property type="entry name" value="Sensor histidine kinase RcsC"/>
    <property type="match status" value="1"/>
</dbReference>
<reference evidence="24 25" key="1">
    <citation type="submission" date="2019-03" db="EMBL/GenBank/DDBJ databases">
        <title>Genomic Encyclopedia of Type Strains, Phase IV (KMG-IV): sequencing the most valuable type-strain genomes for metagenomic binning, comparative biology and taxonomic classification.</title>
        <authorList>
            <person name="Goeker M."/>
        </authorList>
    </citation>
    <scope>NUCLEOTIDE SEQUENCE [LARGE SCALE GENOMIC DNA]</scope>
    <source>
        <strain evidence="24 25">DSM 18577</strain>
    </source>
</reference>
<evidence type="ECO:0000256" key="18">
    <source>
        <dbReference type="SAM" id="Phobius"/>
    </source>
</evidence>
<keyword evidence="3 13" id="KW-1003">Cell membrane</keyword>
<dbReference type="InterPro" id="IPR036641">
    <property type="entry name" value="HPT_dom_sf"/>
</dbReference>
<keyword evidence="13" id="KW-0805">Transcription regulation</keyword>
<dbReference type="GO" id="GO:0000155">
    <property type="term" value="F:phosphorelay sensor kinase activity"/>
    <property type="evidence" value="ECO:0007669"/>
    <property type="project" value="UniProtKB-UniRule"/>
</dbReference>
<feature type="domain" description="PAS" evidence="21">
    <location>
        <begin position="160"/>
        <end position="204"/>
    </location>
</feature>
<keyword evidence="6 13" id="KW-0808">Transferase</keyword>
<feature type="transmembrane region" description="Helical" evidence="18">
    <location>
        <begin position="29"/>
        <end position="53"/>
    </location>
</feature>
<evidence type="ECO:0000256" key="10">
    <source>
        <dbReference type="ARBA" id="ARBA00022989"/>
    </source>
</evidence>
<dbReference type="InterPro" id="IPR000700">
    <property type="entry name" value="PAS-assoc_C"/>
</dbReference>
<dbReference type="SUPFAM" id="SSF52172">
    <property type="entry name" value="CheY-like"/>
    <property type="match status" value="1"/>
</dbReference>
<evidence type="ECO:0000256" key="1">
    <source>
        <dbReference type="ARBA" id="ARBA00000085"/>
    </source>
</evidence>
<dbReference type="CDD" id="cd16922">
    <property type="entry name" value="HATPase_EvgS-ArcB-TorS-like"/>
    <property type="match status" value="1"/>
</dbReference>
<evidence type="ECO:0000259" key="20">
    <source>
        <dbReference type="PROSITE" id="PS50110"/>
    </source>
</evidence>
<dbReference type="InterPro" id="IPR004358">
    <property type="entry name" value="Sig_transdc_His_kin-like_C"/>
</dbReference>
<dbReference type="InterPro" id="IPR008207">
    <property type="entry name" value="Sig_transdc_His_kin_Hpt_dom"/>
</dbReference>
<feature type="domain" description="HPt" evidence="23">
    <location>
        <begin position="692"/>
        <end position="785"/>
    </location>
</feature>
<feature type="domain" description="Histidine kinase" evidence="19">
    <location>
        <begin position="296"/>
        <end position="515"/>
    </location>
</feature>
<sequence length="795" mass="90028">MDDNLIVKPLRNLAHYYVHLLSRLGLVKFTLSLATLIIVAALAIQMVLTLFLTGSMASKDDVIRSVFFGLVITPWAVFFMSVVVDQLEDSRQRLTKMIRKLEKMRTRDLELNKKLKENIALLNSEIVERTRAEHALQSTMAELRQEVQIRQQAQDELEERSALLRSFIDTSPDLVFYRNQSGQFSGCNIAMEKLTGKTEQQMIGLTPIEVYSDDVAQFEMQTDKEVFTSDESMTYAQWLTYPDGRKAYFELHKVPFYSADGHRLGLLGFGRDITERKHYQESLERASREKTEFISTLSHELRTPLNGVVGLSQILLDSPLNPEQRRQLQTIYISAVTLGNIFNDVIDLDKLDRRRFNINKAPMELPAFLHDLERLAALQLESKNLSFSIDYPQQLPMWVETDATRLRQVLWNMISNATKFTQQGGMTICLNIHERTADHCVLTFDIADTGIGIPHDELENIFAMYYQVDNKAQATGTGIGLAVSKQFVEAMDGQISVTSELGKGTCFTIRLPMQICDAEQVEEDDELPPLHLLLVEDVELNIQVAKTLLEKQGHEVKVAKTGQQAIEQVMANDDFDVLLLDIQLPDMTGLELADALKGRFKDDLPPMVALTANVVNRKEDYQKHGMVDVVRKPLSIIAVNKVFNQLFSISGSSCLPSMDESRSAPPASPVSHSRDSLILDEEILNEFCQALGTDGMAKNVDLFEQTIDPYLEILHSNLMAQDNDGIVSEAHKIKGAAGSVGLARMQRLANQMQSPDLPAWQSNLTRWFEELMQAREQDIATLRVWLHEHREQFSH</sequence>
<proteinExistence type="predicted"/>
<keyword evidence="11 13" id="KW-0902">Two-component regulatory system</keyword>
<feature type="modified residue" description="Phosphohistidine; by autocatalysis" evidence="14">
    <location>
        <position position="299"/>
    </location>
</feature>
<dbReference type="InterPro" id="IPR036097">
    <property type="entry name" value="HisK_dim/P_sf"/>
</dbReference>
<evidence type="ECO:0000256" key="12">
    <source>
        <dbReference type="ARBA" id="ARBA00023136"/>
    </source>
</evidence>
<dbReference type="InterPro" id="IPR011006">
    <property type="entry name" value="CheY-like_superfamily"/>
</dbReference>
<dbReference type="PROSITE" id="PS50109">
    <property type="entry name" value="HIS_KIN"/>
    <property type="match status" value="1"/>
</dbReference>
<keyword evidence="17" id="KW-0175">Coiled coil</keyword>
<dbReference type="PRINTS" id="PR00344">
    <property type="entry name" value="BCTRLSENSOR"/>
</dbReference>
<comment type="caution">
    <text evidence="24">The sequence shown here is derived from an EMBL/GenBank/DDBJ whole genome shotgun (WGS) entry which is preliminary data.</text>
</comment>
<evidence type="ECO:0000256" key="8">
    <source>
        <dbReference type="ARBA" id="ARBA00022777"/>
    </source>
</evidence>
<accession>A0A4V2PNG0</accession>
<dbReference type="Gene3D" id="3.30.565.10">
    <property type="entry name" value="Histidine kinase-like ATPase, C-terminal domain"/>
    <property type="match status" value="1"/>
</dbReference>
<keyword evidence="10 18" id="KW-1133">Transmembrane helix</keyword>
<keyword evidence="5 14" id="KW-0597">Phosphoprotein</keyword>
<dbReference type="GO" id="GO:0005886">
    <property type="term" value="C:plasma membrane"/>
    <property type="evidence" value="ECO:0007669"/>
    <property type="project" value="UniProtKB-SubCell"/>
</dbReference>
<dbReference type="Pfam" id="PF00072">
    <property type="entry name" value="Response_reg"/>
    <property type="match status" value="1"/>
</dbReference>
<dbReference type="AlphaFoldDB" id="A0A4V2PNG0"/>
<evidence type="ECO:0000256" key="11">
    <source>
        <dbReference type="ARBA" id="ARBA00023012"/>
    </source>
</evidence>
<dbReference type="RefSeq" id="WP_131913848.1">
    <property type="nucleotide sequence ID" value="NZ_OU594967.1"/>
</dbReference>
<dbReference type="PIRSF" id="PIRSF003182">
    <property type="entry name" value="ArcB"/>
    <property type="match status" value="1"/>
</dbReference>
<dbReference type="Pfam" id="PF00989">
    <property type="entry name" value="PAS"/>
    <property type="match status" value="1"/>
</dbReference>
<dbReference type="InterPro" id="IPR013767">
    <property type="entry name" value="PAS_fold"/>
</dbReference>
<dbReference type="PANTHER" id="PTHR43047">
    <property type="entry name" value="TWO-COMPONENT HISTIDINE PROTEIN KINASE"/>
    <property type="match status" value="1"/>
</dbReference>
<feature type="modified residue" description="4-aspartylphosphate" evidence="14 16">
    <location>
        <position position="581"/>
    </location>
</feature>
<evidence type="ECO:0000259" key="22">
    <source>
        <dbReference type="PROSITE" id="PS50113"/>
    </source>
</evidence>
<dbReference type="CDD" id="cd00082">
    <property type="entry name" value="HisKA"/>
    <property type="match status" value="1"/>
</dbReference>
<dbReference type="InterPro" id="IPR001789">
    <property type="entry name" value="Sig_transdc_resp-reg_receiver"/>
</dbReference>
<protein>
    <recommendedName>
        <fullName evidence="13">Aerobic respiration control sensor protein</fullName>
        <ecNumber evidence="13">2.7.13.3</ecNumber>
    </recommendedName>
</protein>
<keyword evidence="13" id="KW-0547">Nucleotide-binding</keyword>
<dbReference type="PANTHER" id="PTHR43047:SF72">
    <property type="entry name" value="OSMOSENSING HISTIDINE PROTEIN KINASE SLN1"/>
    <property type="match status" value="1"/>
</dbReference>
<dbReference type="GO" id="GO:0005524">
    <property type="term" value="F:ATP binding"/>
    <property type="evidence" value="ECO:0007669"/>
    <property type="project" value="UniProtKB-UniRule"/>
</dbReference>
<dbReference type="GO" id="GO:0009927">
    <property type="term" value="F:histidine phosphotransfer kinase activity"/>
    <property type="evidence" value="ECO:0007669"/>
    <property type="project" value="TreeGrafter"/>
</dbReference>
<evidence type="ECO:0000256" key="14">
    <source>
        <dbReference type="PIRSR" id="PIRSR003182-50"/>
    </source>
</evidence>
<dbReference type="PROSITE" id="PS50113">
    <property type="entry name" value="PAC"/>
    <property type="match status" value="1"/>
</dbReference>
<feature type="domain" description="PAC" evidence="22">
    <location>
        <begin position="233"/>
        <end position="285"/>
    </location>
</feature>
<evidence type="ECO:0000256" key="6">
    <source>
        <dbReference type="ARBA" id="ARBA00022679"/>
    </source>
</evidence>
<evidence type="ECO:0000313" key="24">
    <source>
        <dbReference type="EMBL" id="TCK46951.1"/>
    </source>
</evidence>
<feature type="domain" description="Response regulatory" evidence="20">
    <location>
        <begin position="531"/>
        <end position="647"/>
    </location>
</feature>
<keyword evidence="8 13" id="KW-0418">Kinase</keyword>
<dbReference type="InterPro" id="IPR003661">
    <property type="entry name" value="HisK_dim/P_dom"/>
</dbReference>
<dbReference type="GO" id="GO:0006355">
    <property type="term" value="P:regulation of DNA-templated transcription"/>
    <property type="evidence" value="ECO:0007669"/>
    <property type="project" value="InterPro"/>
</dbReference>
<evidence type="ECO:0000259" key="21">
    <source>
        <dbReference type="PROSITE" id="PS50112"/>
    </source>
</evidence>
<evidence type="ECO:0000256" key="7">
    <source>
        <dbReference type="ARBA" id="ARBA00022692"/>
    </source>
</evidence>
<dbReference type="InterPro" id="IPR014409">
    <property type="entry name" value="Sig_transdc_His_kin_hyb_ArcB"/>
</dbReference>
<keyword evidence="25" id="KW-1185">Reference proteome</keyword>
<dbReference type="SMART" id="SM00387">
    <property type="entry name" value="HATPase_c"/>
    <property type="match status" value="1"/>
</dbReference>
<dbReference type="SMART" id="SM00091">
    <property type="entry name" value="PAS"/>
    <property type="match status" value="1"/>
</dbReference>
<evidence type="ECO:0000256" key="2">
    <source>
        <dbReference type="ARBA" id="ARBA00004429"/>
    </source>
</evidence>
<evidence type="ECO:0000259" key="23">
    <source>
        <dbReference type="PROSITE" id="PS50894"/>
    </source>
</evidence>
<dbReference type="SMART" id="SM00448">
    <property type="entry name" value="REC"/>
    <property type="match status" value="1"/>
</dbReference>
<dbReference type="SMART" id="SM00073">
    <property type="entry name" value="HPT"/>
    <property type="match status" value="1"/>
</dbReference>
<dbReference type="EC" id="2.7.13.3" evidence="13"/>
<dbReference type="SUPFAM" id="SSF47226">
    <property type="entry name" value="Histidine-containing phosphotransfer domain, HPT domain"/>
    <property type="match status" value="1"/>
</dbReference>
<evidence type="ECO:0000259" key="19">
    <source>
        <dbReference type="PROSITE" id="PS50109"/>
    </source>
</evidence>
<evidence type="ECO:0000256" key="4">
    <source>
        <dbReference type="ARBA" id="ARBA00022519"/>
    </source>
</evidence>
<feature type="coiled-coil region" evidence="17">
    <location>
        <begin position="84"/>
        <end position="160"/>
    </location>
</feature>
<evidence type="ECO:0000256" key="15">
    <source>
        <dbReference type="PROSITE-ProRule" id="PRU00110"/>
    </source>
</evidence>
<dbReference type="Pfam" id="PF02518">
    <property type="entry name" value="HATPase_c"/>
    <property type="match status" value="1"/>
</dbReference>
<dbReference type="OrthoDB" id="9810730at2"/>
<keyword evidence="12 13" id="KW-0472">Membrane</keyword>
<keyword evidence="9 13" id="KW-0067">ATP-binding</keyword>
<dbReference type="NCBIfam" id="NF008302">
    <property type="entry name" value="PRK11091.1"/>
    <property type="match status" value="1"/>
</dbReference>
<evidence type="ECO:0000256" key="5">
    <source>
        <dbReference type="ARBA" id="ARBA00022553"/>
    </source>
</evidence>
<evidence type="ECO:0000256" key="9">
    <source>
        <dbReference type="ARBA" id="ARBA00022840"/>
    </source>
</evidence>
<evidence type="ECO:0000256" key="13">
    <source>
        <dbReference type="PIRNR" id="PIRNR003182"/>
    </source>
</evidence>
<dbReference type="InterPro" id="IPR003594">
    <property type="entry name" value="HATPase_dom"/>
</dbReference>
<comment type="PTM">
    <text evidence="14">Activation requires a sequential transfer of a phosphate group from a His in the primary transmitter domain, to an Asp in the receiver domain and to a His in the secondary transmitter domain.</text>
</comment>
<dbReference type="CDD" id="cd00130">
    <property type="entry name" value="PAS"/>
    <property type="match status" value="1"/>
</dbReference>
<dbReference type="SUPFAM" id="SSF55874">
    <property type="entry name" value="ATPase domain of HSP90 chaperone/DNA topoisomerase II/histidine kinase"/>
    <property type="match status" value="1"/>
</dbReference>
<dbReference type="NCBIfam" id="TIGR00229">
    <property type="entry name" value="sensory_box"/>
    <property type="match status" value="1"/>
</dbReference>
<evidence type="ECO:0000256" key="3">
    <source>
        <dbReference type="ARBA" id="ARBA00022475"/>
    </source>
</evidence>
<dbReference type="InterPro" id="IPR000014">
    <property type="entry name" value="PAS"/>
</dbReference>
<dbReference type="InterPro" id="IPR005467">
    <property type="entry name" value="His_kinase_dom"/>
</dbReference>
<keyword evidence="4 13" id="KW-0997">Cell inner membrane</keyword>
<name>A0A4V2PNG0_9GAMM</name>
<dbReference type="SMART" id="SM00388">
    <property type="entry name" value="HisKA"/>
    <property type="match status" value="1"/>
</dbReference>
<dbReference type="Gene3D" id="1.10.287.970">
    <property type="entry name" value="His Kinase A (phosphoacceptor) domain"/>
    <property type="match status" value="1"/>
</dbReference>
<dbReference type="Gene3D" id="1.20.120.160">
    <property type="entry name" value="HPT domain"/>
    <property type="match status" value="1"/>
</dbReference>
<dbReference type="SUPFAM" id="SSF47384">
    <property type="entry name" value="Homodimeric domain of signal transducing histidine kinase"/>
    <property type="match status" value="1"/>
</dbReference>